<keyword evidence="6" id="KW-1185">Reference proteome</keyword>
<evidence type="ECO:0000256" key="2">
    <source>
        <dbReference type="ARBA" id="ARBA00022750"/>
    </source>
</evidence>
<dbReference type="Proteomes" id="UP000571324">
    <property type="component" value="Unassembled WGS sequence"/>
</dbReference>
<feature type="domain" description="Peptidase A2" evidence="4">
    <location>
        <begin position="147"/>
        <end position="161"/>
    </location>
</feature>
<evidence type="ECO:0000256" key="3">
    <source>
        <dbReference type="ARBA" id="ARBA00022801"/>
    </source>
</evidence>
<dbReference type="InterPro" id="IPR029054">
    <property type="entry name" value="dUTPase-like"/>
</dbReference>
<dbReference type="PROSITE" id="PS00141">
    <property type="entry name" value="ASP_PROTEASE"/>
    <property type="match status" value="1"/>
</dbReference>
<proteinExistence type="predicted"/>
<dbReference type="InterPro" id="IPR036157">
    <property type="entry name" value="dUTPase-like_sf"/>
</dbReference>
<dbReference type="InterPro" id="IPR021109">
    <property type="entry name" value="Peptidase_aspartic_dom_sf"/>
</dbReference>
<comment type="caution">
    <text evidence="5">The sequence shown here is derived from an EMBL/GenBank/DDBJ whole genome shotgun (WGS) entry which is preliminary data.</text>
</comment>
<sequence length="161" mass="17023">RGSLGLDLAAAVDVTLIDQWPCKIPTGMQGLVIIDGHAHGVLLLGRSSSGLQGLFVLPGLIDADFTGEIFIVAQTSFPPIHIPKGSRIAQLVPLSQLTAVMQKISHLTERGDKGFGSTGGLAMLTVPMTNRPIVDSAWMRGKQRLQLTALLDTGADITIMS</sequence>
<dbReference type="InterPro" id="IPR001969">
    <property type="entry name" value="Aspartic_peptidase_AS"/>
</dbReference>
<evidence type="ECO:0000259" key="4">
    <source>
        <dbReference type="PROSITE" id="PS50175"/>
    </source>
</evidence>
<dbReference type="GO" id="GO:0004190">
    <property type="term" value="F:aspartic-type endopeptidase activity"/>
    <property type="evidence" value="ECO:0007669"/>
    <property type="project" value="UniProtKB-KW"/>
</dbReference>
<keyword evidence="1" id="KW-0645">Protease</keyword>
<dbReference type="Pfam" id="PF00692">
    <property type="entry name" value="dUTPase"/>
    <property type="match status" value="1"/>
</dbReference>
<dbReference type="Gene3D" id="2.70.40.10">
    <property type="match status" value="1"/>
</dbReference>
<keyword evidence="3" id="KW-0378">Hydrolase</keyword>
<dbReference type="OrthoDB" id="9900537at2759"/>
<dbReference type="InterPro" id="IPR033704">
    <property type="entry name" value="dUTPase_trimeric"/>
</dbReference>
<dbReference type="CDD" id="cd07557">
    <property type="entry name" value="trimeric_dUTPase"/>
    <property type="match status" value="1"/>
</dbReference>
<feature type="non-terminal residue" evidence="5">
    <location>
        <position position="161"/>
    </location>
</feature>
<dbReference type="PROSITE" id="PS50175">
    <property type="entry name" value="ASP_PROT_RETROV"/>
    <property type="match status" value="1"/>
</dbReference>
<dbReference type="InterPro" id="IPR001995">
    <property type="entry name" value="Peptidase_A2_cat"/>
</dbReference>
<dbReference type="SUPFAM" id="SSF51283">
    <property type="entry name" value="dUTPase-like"/>
    <property type="match status" value="1"/>
</dbReference>
<evidence type="ECO:0000313" key="5">
    <source>
        <dbReference type="EMBL" id="NWV17810.1"/>
    </source>
</evidence>
<organism evidence="5 6">
    <name type="scientific">Origma solitaria</name>
    <dbReference type="NCBI Taxonomy" id="720586"/>
    <lineage>
        <taxon>Eukaryota</taxon>
        <taxon>Metazoa</taxon>
        <taxon>Chordata</taxon>
        <taxon>Craniata</taxon>
        <taxon>Vertebrata</taxon>
        <taxon>Euteleostomi</taxon>
        <taxon>Archelosauria</taxon>
        <taxon>Archosauria</taxon>
        <taxon>Dinosauria</taxon>
        <taxon>Saurischia</taxon>
        <taxon>Theropoda</taxon>
        <taxon>Coelurosauria</taxon>
        <taxon>Aves</taxon>
        <taxon>Neognathae</taxon>
        <taxon>Neoaves</taxon>
        <taxon>Telluraves</taxon>
        <taxon>Australaves</taxon>
        <taxon>Passeriformes</taxon>
        <taxon>Meliphagoidea</taxon>
        <taxon>Acanthizidae</taxon>
        <taxon>Origma</taxon>
    </lineage>
</organism>
<name>A0A7K6CV06_9PASS</name>
<accession>A0A7K6CV06</accession>
<dbReference type="SUPFAM" id="SSF50630">
    <property type="entry name" value="Acid proteases"/>
    <property type="match status" value="1"/>
</dbReference>
<dbReference type="InterPro" id="IPR051592">
    <property type="entry name" value="HERV-K_Pro_peptidase_A2"/>
</dbReference>
<protein>
    <submittedName>
        <fullName evidence="5">POK9 protein</fullName>
    </submittedName>
</protein>
<dbReference type="PANTHER" id="PTHR19422:SF123">
    <property type="entry name" value="RT1 CLASS I, LOCUS CE15"/>
    <property type="match status" value="1"/>
</dbReference>
<evidence type="ECO:0000256" key="1">
    <source>
        <dbReference type="ARBA" id="ARBA00022670"/>
    </source>
</evidence>
<dbReference type="EMBL" id="VZRL01000825">
    <property type="protein sequence ID" value="NWV17810.1"/>
    <property type="molecule type" value="Genomic_DNA"/>
</dbReference>
<reference evidence="5 6" key="1">
    <citation type="submission" date="2019-09" db="EMBL/GenBank/DDBJ databases">
        <title>Bird 10,000 Genomes (B10K) Project - Family phase.</title>
        <authorList>
            <person name="Zhang G."/>
        </authorList>
    </citation>
    <scope>NUCLEOTIDE SEQUENCE [LARGE SCALE GENOMIC DNA]</scope>
    <source>
        <strain evidence="5">B10K-DU-029-52</strain>
    </source>
</reference>
<keyword evidence="2" id="KW-0064">Aspartyl protease</keyword>
<dbReference type="AlphaFoldDB" id="A0A7K6CV06"/>
<gene>
    <name evidence="5" type="primary">Ervk9_0</name>
    <name evidence="5" type="ORF">ORISOL_R13059</name>
</gene>
<evidence type="ECO:0000313" key="6">
    <source>
        <dbReference type="Proteomes" id="UP000571324"/>
    </source>
</evidence>
<dbReference type="PANTHER" id="PTHR19422">
    <property type="entry name" value="GAG RETROVIRAL POLYPROTEIN"/>
    <property type="match status" value="1"/>
</dbReference>
<dbReference type="GO" id="GO:0006508">
    <property type="term" value="P:proteolysis"/>
    <property type="evidence" value="ECO:0007669"/>
    <property type="project" value="UniProtKB-KW"/>
</dbReference>
<feature type="non-terminal residue" evidence="5">
    <location>
        <position position="1"/>
    </location>
</feature>